<proteinExistence type="predicted"/>
<dbReference type="InterPro" id="IPR029060">
    <property type="entry name" value="PIN-like_dom_sf"/>
</dbReference>
<sequence length="262" mass="28589">MENRATLANLINHPNPTNAVLAQKEKLIKQIRGKENQQQRGLPPDFIDKIDDLVKSFASTNGSSIVLQKSLWQADPAIAKHAIDGDVDAVLSGDSDFAMYVGGGVPDGCGDIMLRNPTLGKRNTHLESFEIWTGPKKVVKYINEILKPKVRQSIFQKDPQHPIFDGLDRIRFCALFALALGCDALPGGIDGFGAKKASIIFKVILIGSQMKSRSTVQVDTSIVEFLEQHHPLLSWMIVSMSSLNKLSSMGSIVGTSIVPLSI</sequence>
<comment type="caution">
    <text evidence="1">The sequence shown here is derived from an EMBL/GenBank/DDBJ whole genome shotgun (WGS) entry which is preliminary data.</text>
</comment>
<name>A0AAD2PU62_9STRA</name>
<reference evidence="1" key="1">
    <citation type="submission" date="2023-08" db="EMBL/GenBank/DDBJ databases">
        <authorList>
            <person name="Audoor S."/>
            <person name="Bilcke G."/>
        </authorList>
    </citation>
    <scope>NUCLEOTIDE SEQUENCE</scope>
</reference>
<keyword evidence="2" id="KW-1185">Reference proteome</keyword>
<evidence type="ECO:0000313" key="2">
    <source>
        <dbReference type="Proteomes" id="UP001295423"/>
    </source>
</evidence>
<evidence type="ECO:0000313" key="1">
    <source>
        <dbReference type="EMBL" id="CAJ1947489.1"/>
    </source>
</evidence>
<dbReference type="Proteomes" id="UP001295423">
    <property type="component" value="Unassembled WGS sequence"/>
</dbReference>
<gene>
    <name evidence="1" type="ORF">CYCCA115_LOCUS11169</name>
</gene>
<dbReference type="EMBL" id="CAKOGP040001728">
    <property type="protein sequence ID" value="CAJ1947489.1"/>
    <property type="molecule type" value="Genomic_DNA"/>
</dbReference>
<dbReference type="SUPFAM" id="SSF88723">
    <property type="entry name" value="PIN domain-like"/>
    <property type="match status" value="1"/>
</dbReference>
<dbReference type="AlphaFoldDB" id="A0AAD2PU62"/>
<organism evidence="1 2">
    <name type="scientific">Cylindrotheca closterium</name>
    <dbReference type="NCBI Taxonomy" id="2856"/>
    <lineage>
        <taxon>Eukaryota</taxon>
        <taxon>Sar</taxon>
        <taxon>Stramenopiles</taxon>
        <taxon>Ochrophyta</taxon>
        <taxon>Bacillariophyta</taxon>
        <taxon>Bacillariophyceae</taxon>
        <taxon>Bacillariophycidae</taxon>
        <taxon>Bacillariales</taxon>
        <taxon>Bacillariaceae</taxon>
        <taxon>Cylindrotheca</taxon>
    </lineage>
</organism>
<protein>
    <submittedName>
        <fullName evidence="1">Uncharacterized protein</fullName>
    </submittedName>
</protein>
<accession>A0AAD2PU62</accession>